<accession>A0A816RNK1</accession>
<evidence type="ECO:0000313" key="1">
    <source>
        <dbReference type="EMBL" id="CAF2074979.1"/>
    </source>
</evidence>
<dbReference type="EMBL" id="HG994365">
    <property type="protein sequence ID" value="CAF2074979.1"/>
    <property type="molecule type" value="Genomic_DNA"/>
</dbReference>
<organism evidence="1">
    <name type="scientific">Brassica napus</name>
    <name type="common">Rape</name>
    <dbReference type="NCBI Taxonomy" id="3708"/>
    <lineage>
        <taxon>Eukaryota</taxon>
        <taxon>Viridiplantae</taxon>
        <taxon>Streptophyta</taxon>
        <taxon>Embryophyta</taxon>
        <taxon>Tracheophyta</taxon>
        <taxon>Spermatophyta</taxon>
        <taxon>Magnoliopsida</taxon>
        <taxon>eudicotyledons</taxon>
        <taxon>Gunneridae</taxon>
        <taxon>Pentapetalae</taxon>
        <taxon>rosids</taxon>
        <taxon>malvids</taxon>
        <taxon>Brassicales</taxon>
        <taxon>Brassicaceae</taxon>
        <taxon>Brassiceae</taxon>
        <taxon>Brassica</taxon>
    </lineage>
</organism>
<reference evidence="1" key="1">
    <citation type="submission" date="2021-01" db="EMBL/GenBank/DDBJ databases">
        <authorList>
            <consortium name="Genoscope - CEA"/>
            <person name="William W."/>
        </authorList>
    </citation>
    <scope>NUCLEOTIDE SEQUENCE</scope>
</reference>
<dbReference type="AlphaFoldDB" id="A0A816RNK1"/>
<sequence>MNLGSWKRETCNNSRERMNVLRTYLVAEYSTGDLNWEKINFLKSEIAQAFCHEEEFWGQMSRDKWLVVGDNNTSFFHASVKDSRRRNQLSKLTDDAGREATSTDSMGQVEVEYFETLFTSGTGENLSEVCSGFTTKVTEEMNEALIREVTTYEIREAVFGIKTSSAQSNDGLNVLFLRKYWDIIDPDISKEIRAFFIHGVFPQEWNVTHICLIPKVTDPV</sequence>
<name>A0A816RNK1_BRANA</name>
<protein>
    <submittedName>
        <fullName evidence="1">(rape) hypothetical protein</fullName>
    </submittedName>
</protein>
<dbReference type="Proteomes" id="UP001295469">
    <property type="component" value="Chromosome C01"/>
</dbReference>
<proteinExistence type="predicted"/>
<gene>
    <name evidence="1" type="ORF">DARMORV10_C01P34600.1</name>
</gene>